<reference evidence="1" key="1">
    <citation type="submission" date="2022-03" db="EMBL/GenBank/DDBJ databases">
        <authorList>
            <person name="Lindestad O."/>
        </authorList>
    </citation>
    <scope>NUCLEOTIDE SEQUENCE</scope>
</reference>
<evidence type="ECO:0000313" key="1">
    <source>
        <dbReference type="EMBL" id="CAH2210094.1"/>
    </source>
</evidence>
<keyword evidence="2" id="KW-1185">Reference proteome</keyword>
<feature type="non-terminal residue" evidence="1">
    <location>
        <position position="1"/>
    </location>
</feature>
<dbReference type="AlphaFoldDB" id="A0A8S4QFH6"/>
<protein>
    <submittedName>
        <fullName evidence="1">Jg6135 protein</fullName>
    </submittedName>
</protein>
<accession>A0A8S4QFH6</accession>
<proteinExistence type="predicted"/>
<comment type="caution">
    <text evidence="1">The sequence shown here is derived from an EMBL/GenBank/DDBJ whole genome shotgun (WGS) entry which is preliminary data.</text>
</comment>
<organism evidence="1 2">
    <name type="scientific">Pararge aegeria aegeria</name>
    <dbReference type="NCBI Taxonomy" id="348720"/>
    <lineage>
        <taxon>Eukaryota</taxon>
        <taxon>Metazoa</taxon>
        <taxon>Ecdysozoa</taxon>
        <taxon>Arthropoda</taxon>
        <taxon>Hexapoda</taxon>
        <taxon>Insecta</taxon>
        <taxon>Pterygota</taxon>
        <taxon>Neoptera</taxon>
        <taxon>Endopterygota</taxon>
        <taxon>Lepidoptera</taxon>
        <taxon>Glossata</taxon>
        <taxon>Ditrysia</taxon>
        <taxon>Papilionoidea</taxon>
        <taxon>Nymphalidae</taxon>
        <taxon>Satyrinae</taxon>
        <taxon>Satyrini</taxon>
        <taxon>Parargina</taxon>
        <taxon>Pararge</taxon>
    </lineage>
</organism>
<evidence type="ECO:0000313" key="2">
    <source>
        <dbReference type="Proteomes" id="UP000838756"/>
    </source>
</evidence>
<dbReference type="EMBL" id="CAKXAJ010006508">
    <property type="protein sequence ID" value="CAH2210094.1"/>
    <property type="molecule type" value="Genomic_DNA"/>
</dbReference>
<sequence length="117" mass="12994">QKTKWSSLGLVLKWVHPFGKRSLWLTLAVVVFGQPLEDVALVHAALQHLLGARPRAHERHLHLQVRGAASACAHAGVRHVGTRPRRGTTRQHALTQGYDTSATWVLPELQLCVTFSQ</sequence>
<name>A0A8S4QFH6_9NEOP</name>
<gene>
    <name evidence="1" type="primary">jg6135</name>
    <name evidence="1" type="ORF">PAEG_LOCUS2006</name>
</gene>
<dbReference type="Proteomes" id="UP000838756">
    <property type="component" value="Unassembled WGS sequence"/>
</dbReference>